<dbReference type="Pfam" id="PF11066">
    <property type="entry name" value="DUF2867"/>
    <property type="match status" value="1"/>
</dbReference>
<sequence length="162" mass="17826">MSVQAFHVQDFEPDTGMKGLLPGAQFGDSFRVAVNDDTLDARQAAERMFLRGPGWISGLMKLRNLVVAPLGLKTPTHRKTIVADSIGPFPVISDTPQRLVAGFDDKHLDFRVIVDVTGNGPNRQVTATTLVMTHNLLGRIYLATITPFHRIIVPAMLRQVPN</sequence>
<dbReference type="InterPro" id="IPR021295">
    <property type="entry name" value="DUF2867"/>
</dbReference>
<gene>
    <name evidence="1" type="ORF">HNQ36_002186</name>
</gene>
<accession>A0A840MZR8</accession>
<evidence type="ECO:0000313" key="1">
    <source>
        <dbReference type="EMBL" id="MBB5052212.1"/>
    </source>
</evidence>
<dbReference type="EMBL" id="JACHIJ010000003">
    <property type="protein sequence ID" value="MBB5052212.1"/>
    <property type="molecule type" value="Genomic_DNA"/>
</dbReference>
<proteinExistence type="predicted"/>
<dbReference type="Proteomes" id="UP000521227">
    <property type="component" value="Unassembled WGS sequence"/>
</dbReference>
<reference evidence="1 2" key="1">
    <citation type="submission" date="2020-08" db="EMBL/GenBank/DDBJ databases">
        <title>Genomic Encyclopedia of Type Strains, Phase IV (KMG-IV): sequencing the most valuable type-strain genomes for metagenomic binning, comparative biology and taxonomic classification.</title>
        <authorList>
            <person name="Goeker M."/>
        </authorList>
    </citation>
    <scope>NUCLEOTIDE SEQUENCE [LARGE SCALE GENOMIC DNA]</scope>
    <source>
        <strain evidence="1 2">DSM 17498</strain>
    </source>
</reference>
<organism evidence="1 2">
    <name type="scientific">Afipia massiliensis</name>
    <dbReference type="NCBI Taxonomy" id="211460"/>
    <lineage>
        <taxon>Bacteria</taxon>
        <taxon>Pseudomonadati</taxon>
        <taxon>Pseudomonadota</taxon>
        <taxon>Alphaproteobacteria</taxon>
        <taxon>Hyphomicrobiales</taxon>
        <taxon>Nitrobacteraceae</taxon>
        <taxon>Afipia</taxon>
    </lineage>
</organism>
<dbReference type="RefSeq" id="WP_246395353.1">
    <property type="nucleotide sequence ID" value="NZ_JACHIJ010000003.1"/>
</dbReference>
<dbReference type="AlphaFoldDB" id="A0A840MZR8"/>
<comment type="caution">
    <text evidence="1">The sequence shown here is derived from an EMBL/GenBank/DDBJ whole genome shotgun (WGS) entry which is preliminary data.</text>
</comment>
<evidence type="ECO:0000313" key="2">
    <source>
        <dbReference type="Proteomes" id="UP000521227"/>
    </source>
</evidence>
<protein>
    <recommendedName>
        <fullName evidence="3">DUF2867 domain-containing protein</fullName>
    </recommendedName>
</protein>
<name>A0A840MZR8_9BRAD</name>
<evidence type="ECO:0008006" key="3">
    <source>
        <dbReference type="Google" id="ProtNLM"/>
    </source>
</evidence>